<dbReference type="HAMAP" id="MF_00009">
    <property type="entry name" value="Endoribonucl_YbeY"/>
    <property type="match status" value="1"/>
</dbReference>
<comment type="cofactor">
    <cofactor evidence="7">
        <name>Zn(2+)</name>
        <dbReference type="ChEBI" id="CHEBI:29105"/>
    </cofactor>
    <text evidence="7">Binds 1 zinc ion.</text>
</comment>
<dbReference type="Proteomes" id="UP000189733">
    <property type="component" value="Unassembled WGS sequence"/>
</dbReference>
<dbReference type="InterPro" id="IPR002036">
    <property type="entry name" value="YbeY"/>
</dbReference>
<keyword evidence="9" id="KW-1185">Reference proteome</keyword>
<keyword evidence="7" id="KW-0963">Cytoplasm</keyword>
<feature type="binding site" evidence="7">
    <location>
        <position position="162"/>
    </location>
    <ligand>
        <name>Zn(2+)</name>
        <dbReference type="ChEBI" id="CHEBI:29105"/>
        <note>catalytic</note>
    </ligand>
</feature>
<evidence type="ECO:0000313" key="9">
    <source>
        <dbReference type="Proteomes" id="UP000189733"/>
    </source>
</evidence>
<comment type="subcellular location">
    <subcellularLocation>
        <location evidence="7">Cytoplasm</location>
    </subcellularLocation>
</comment>
<keyword evidence="2 7" id="KW-0540">Nuclease</keyword>
<dbReference type="STRING" id="1121442.SAMN02745702_00528"/>
<evidence type="ECO:0000256" key="5">
    <source>
        <dbReference type="ARBA" id="ARBA00022801"/>
    </source>
</evidence>
<dbReference type="PROSITE" id="PS01306">
    <property type="entry name" value="UPF0054"/>
    <property type="match status" value="1"/>
</dbReference>
<accession>A0A1T4VK85</accession>
<evidence type="ECO:0000256" key="2">
    <source>
        <dbReference type="ARBA" id="ARBA00022722"/>
    </source>
</evidence>
<gene>
    <name evidence="7" type="primary">ybeY</name>
    <name evidence="8" type="ORF">SAMN02745702_00528</name>
</gene>
<comment type="similarity">
    <text evidence="1 7">Belongs to the endoribonuclease YbeY family.</text>
</comment>
<keyword evidence="7" id="KW-0698">rRNA processing</keyword>
<dbReference type="RefSeq" id="WP_234985053.1">
    <property type="nucleotide sequence ID" value="NZ_FUYA01000001.1"/>
</dbReference>
<evidence type="ECO:0000313" key="8">
    <source>
        <dbReference type="EMBL" id="SKA65372.1"/>
    </source>
</evidence>
<keyword evidence="6 7" id="KW-0862">Zinc</keyword>
<evidence type="ECO:0000256" key="3">
    <source>
        <dbReference type="ARBA" id="ARBA00022723"/>
    </source>
</evidence>
<dbReference type="SUPFAM" id="SSF55486">
    <property type="entry name" value="Metalloproteases ('zincins'), catalytic domain"/>
    <property type="match status" value="1"/>
</dbReference>
<dbReference type="EMBL" id="FUYA01000001">
    <property type="protein sequence ID" value="SKA65372.1"/>
    <property type="molecule type" value="Genomic_DNA"/>
</dbReference>
<evidence type="ECO:0000256" key="1">
    <source>
        <dbReference type="ARBA" id="ARBA00010875"/>
    </source>
</evidence>
<evidence type="ECO:0000256" key="4">
    <source>
        <dbReference type="ARBA" id="ARBA00022759"/>
    </source>
</evidence>
<sequence>MTDFSQAEFGELPPELENMDPDFFASLGVPEAGEEVSFLPAGELVIETHCLLNPSLPLSQSELRPFVEAVRFALGMSEAEVQLSIVNDAEMAQHHEQFKSRIGPTNVLSFPDSDPERPQYIGEIILSADTLVREADLYGQPVLEHFARLLAHAFLHLAGYPHGEEMYSLTEQAVQAATGEGPAR</sequence>
<dbReference type="InterPro" id="IPR023091">
    <property type="entry name" value="MetalPrtase_cat_dom_sf_prd"/>
</dbReference>
<evidence type="ECO:0000256" key="7">
    <source>
        <dbReference type="HAMAP-Rule" id="MF_00009"/>
    </source>
</evidence>
<feature type="binding site" evidence="7">
    <location>
        <position position="152"/>
    </location>
    <ligand>
        <name>Zn(2+)</name>
        <dbReference type="ChEBI" id="CHEBI:29105"/>
        <note>catalytic</note>
    </ligand>
</feature>
<evidence type="ECO:0000256" key="6">
    <source>
        <dbReference type="ARBA" id="ARBA00022833"/>
    </source>
</evidence>
<dbReference type="GO" id="GO:0004521">
    <property type="term" value="F:RNA endonuclease activity"/>
    <property type="evidence" value="ECO:0007669"/>
    <property type="project" value="UniProtKB-UniRule"/>
</dbReference>
<organism evidence="8 9">
    <name type="scientific">Desulfobaculum bizertense DSM 18034</name>
    <dbReference type="NCBI Taxonomy" id="1121442"/>
    <lineage>
        <taxon>Bacteria</taxon>
        <taxon>Pseudomonadati</taxon>
        <taxon>Thermodesulfobacteriota</taxon>
        <taxon>Desulfovibrionia</taxon>
        <taxon>Desulfovibrionales</taxon>
        <taxon>Desulfovibrionaceae</taxon>
        <taxon>Desulfobaculum</taxon>
    </lineage>
</organism>
<dbReference type="GO" id="GO:0004222">
    <property type="term" value="F:metalloendopeptidase activity"/>
    <property type="evidence" value="ECO:0007669"/>
    <property type="project" value="InterPro"/>
</dbReference>
<protein>
    <recommendedName>
        <fullName evidence="7">Endoribonuclease YbeY</fullName>
        <ecNumber evidence="7">3.1.-.-</ecNumber>
    </recommendedName>
</protein>
<dbReference type="AlphaFoldDB" id="A0A1T4VK85"/>
<dbReference type="Gene3D" id="3.40.390.30">
    <property type="entry name" value="Metalloproteases ('zincins'), catalytic domain"/>
    <property type="match status" value="1"/>
</dbReference>
<feature type="binding site" evidence="7">
    <location>
        <position position="156"/>
    </location>
    <ligand>
        <name>Zn(2+)</name>
        <dbReference type="ChEBI" id="CHEBI:29105"/>
        <note>catalytic</note>
    </ligand>
</feature>
<reference evidence="8 9" key="1">
    <citation type="submission" date="2017-02" db="EMBL/GenBank/DDBJ databases">
        <authorList>
            <person name="Peterson S.W."/>
        </authorList>
    </citation>
    <scope>NUCLEOTIDE SEQUENCE [LARGE SCALE GENOMIC DNA]</scope>
    <source>
        <strain evidence="8 9">DSM 18034</strain>
    </source>
</reference>
<dbReference type="Pfam" id="PF02130">
    <property type="entry name" value="YbeY"/>
    <property type="match status" value="1"/>
</dbReference>
<dbReference type="EC" id="3.1.-.-" evidence="7"/>
<keyword evidence="5 7" id="KW-0378">Hydrolase</keyword>
<dbReference type="InterPro" id="IPR020549">
    <property type="entry name" value="YbeY_CS"/>
</dbReference>
<name>A0A1T4VK85_9BACT</name>
<dbReference type="GO" id="GO:0008270">
    <property type="term" value="F:zinc ion binding"/>
    <property type="evidence" value="ECO:0007669"/>
    <property type="project" value="UniProtKB-UniRule"/>
</dbReference>
<dbReference type="NCBIfam" id="TIGR00043">
    <property type="entry name" value="rRNA maturation RNase YbeY"/>
    <property type="match status" value="1"/>
</dbReference>
<keyword evidence="7" id="KW-0690">Ribosome biogenesis</keyword>
<keyword evidence="4 7" id="KW-0255">Endonuclease</keyword>
<keyword evidence="3 7" id="KW-0479">Metal-binding</keyword>
<dbReference type="GO" id="GO:0005737">
    <property type="term" value="C:cytoplasm"/>
    <property type="evidence" value="ECO:0007669"/>
    <property type="project" value="UniProtKB-SubCell"/>
</dbReference>
<comment type="function">
    <text evidence="7">Single strand-specific metallo-endoribonuclease involved in late-stage 70S ribosome quality control and in maturation of the 3' terminus of the 16S rRNA.</text>
</comment>
<dbReference type="GO" id="GO:0006364">
    <property type="term" value="P:rRNA processing"/>
    <property type="evidence" value="ECO:0007669"/>
    <property type="project" value="UniProtKB-UniRule"/>
</dbReference>
<proteinExistence type="inferred from homology"/>